<dbReference type="EMBL" id="LAZR01001169">
    <property type="protein sequence ID" value="KKN49421.1"/>
    <property type="molecule type" value="Genomic_DNA"/>
</dbReference>
<organism evidence="3">
    <name type="scientific">marine sediment metagenome</name>
    <dbReference type="NCBI Taxonomy" id="412755"/>
    <lineage>
        <taxon>unclassified sequences</taxon>
        <taxon>metagenomes</taxon>
        <taxon>ecological metagenomes</taxon>
    </lineage>
</organism>
<name>A0A0F9TK79_9ZZZZ</name>
<feature type="coiled-coil region" evidence="1">
    <location>
        <begin position="45"/>
        <end position="72"/>
    </location>
</feature>
<protein>
    <recommendedName>
        <fullName evidence="4">Phage protein</fullName>
    </recommendedName>
</protein>
<comment type="caution">
    <text evidence="3">The sequence shown here is derived from an EMBL/GenBank/DDBJ whole genome shotgun (WGS) entry which is preliminary data.</text>
</comment>
<evidence type="ECO:0000256" key="1">
    <source>
        <dbReference type="SAM" id="Coils"/>
    </source>
</evidence>
<feature type="region of interest" description="Disordered" evidence="2">
    <location>
        <begin position="110"/>
        <end position="160"/>
    </location>
</feature>
<accession>A0A0F9TK79</accession>
<evidence type="ECO:0000313" key="3">
    <source>
        <dbReference type="EMBL" id="KKN49421.1"/>
    </source>
</evidence>
<gene>
    <name evidence="3" type="ORF">LCGC14_0643110</name>
</gene>
<reference evidence="3" key="1">
    <citation type="journal article" date="2015" name="Nature">
        <title>Complex archaea that bridge the gap between prokaryotes and eukaryotes.</title>
        <authorList>
            <person name="Spang A."/>
            <person name="Saw J.H."/>
            <person name="Jorgensen S.L."/>
            <person name="Zaremba-Niedzwiedzka K."/>
            <person name="Martijn J."/>
            <person name="Lind A.E."/>
            <person name="van Eijk R."/>
            <person name="Schleper C."/>
            <person name="Guy L."/>
            <person name="Ettema T.J."/>
        </authorList>
    </citation>
    <scope>NUCLEOTIDE SEQUENCE</scope>
</reference>
<evidence type="ECO:0000256" key="2">
    <source>
        <dbReference type="SAM" id="MobiDB-lite"/>
    </source>
</evidence>
<keyword evidence="1" id="KW-0175">Coiled coil</keyword>
<proteinExistence type="predicted"/>
<sequence length="273" mass="31293">MTEEQQEAIEQKAIDMGWSPEESFRGDADKFVDAKTFVERGEGYIPFLKKDLKQMSGKLEDARSEVAGLKGDIKELGEYHKKTADREFKRAEAEFKKEVKTLKGKLREAAKSEDITEFDQVESELEVLEQNKPEKPVETSTKTDTQPQGPHPDFPAWLADNPWFTEKPRLAAYATQVERELAAKNPDLVGRPMMDEITKEIKGAFPEVFENPNRQEANTVDPGGNPPPGGNNKKHIFANLPDEAKQQYERFSKKIGWESFTKEQYCKEYEWED</sequence>
<evidence type="ECO:0008006" key="4">
    <source>
        <dbReference type="Google" id="ProtNLM"/>
    </source>
</evidence>
<feature type="compositionally biased region" description="Acidic residues" evidence="2">
    <location>
        <begin position="115"/>
        <end position="127"/>
    </location>
</feature>
<feature type="region of interest" description="Disordered" evidence="2">
    <location>
        <begin position="209"/>
        <end position="242"/>
    </location>
</feature>
<dbReference type="AlphaFoldDB" id="A0A0F9TK79"/>
<feature type="region of interest" description="Disordered" evidence="2">
    <location>
        <begin position="1"/>
        <end position="21"/>
    </location>
</feature>
<feature type="compositionally biased region" description="Polar residues" evidence="2">
    <location>
        <begin position="138"/>
        <end position="148"/>
    </location>
</feature>